<dbReference type="SUPFAM" id="SSF48264">
    <property type="entry name" value="Cytochrome P450"/>
    <property type="match status" value="1"/>
</dbReference>
<dbReference type="Pfam" id="PF00067">
    <property type="entry name" value="p450"/>
    <property type="match status" value="1"/>
</dbReference>
<dbReference type="GO" id="GO:0004497">
    <property type="term" value="F:monooxygenase activity"/>
    <property type="evidence" value="ECO:0007669"/>
    <property type="project" value="UniProtKB-KW"/>
</dbReference>
<dbReference type="InterPro" id="IPR036396">
    <property type="entry name" value="Cyt_P450_sf"/>
</dbReference>
<dbReference type="PROSITE" id="PS00086">
    <property type="entry name" value="CYTOCHROME_P450"/>
    <property type="match status" value="1"/>
</dbReference>
<keyword evidence="2" id="KW-0479">Metal-binding</keyword>
<evidence type="ECO:0000256" key="1">
    <source>
        <dbReference type="ARBA" id="ARBA00010617"/>
    </source>
</evidence>
<dbReference type="CDD" id="cd11038">
    <property type="entry name" value="CYP_AurH-like"/>
    <property type="match status" value="1"/>
</dbReference>
<comment type="similarity">
    <text evidence="1 2">Belongs to the cytochrome P450 family.</text>
</comment>
<dbReference type="GO" id="GO:0020037">
    <property type="term" value="F:heme binding"/>
    <property type="evidence" value="ECO:0007669"/>
    <property type="project" value="InterPro"/>
</dbReference>
<dbReference type="GO" id="GO:0016705">
    <property type="term" value="F:oxidoreductase activity, acting on paired donors, with incorporation or reduction of molecular oxygen"/>
    <property type="evidence" value="ECO:0007669"/>
    <property type="project" value="InterPro"/>
</dbReference>
<dbReference type="OrthoDB" id="9801155at2"/>
<protein>
    <recommendedName>
        <fullName evidence="5">Cytochrome P450</fullName>
    </recommendedName>
</protein>
<dbReference type="AlphaFoldDB" id="A0A0T5NYK8"/>
<dbReference type="PANTHER" id="PTHR46696">
    <property type="entry name" value="P450, PUTATIVE (EUROFUNG)-RELATED"/>
    <property type="match status" value="1"/>
</dbReference>
<organism evidence="3 4">
    <name type="scientific">Roseovarius atlanticus</name>
    <dbReference type="NCBI Taxonomy" id="1641875"/>
    <lineage>
        <taxon>Bacteria</taxon>
        <taxon>Pseudomonadati</taxon>
        <taxon>Pseudomonadota</taxon>
        <taxon>Alphaproteobacteria</taxon>
        <taxon>Rhodobacterales</taxon>
        <taxon>Roseobacteraceae</taxon>
        <taxon>Roseovarius</taxon>
    </lineage>
</organism>
<comment type="caution">
    <text evidence="3">The sequence shown here is derived from an EMBL/GenBank/DDBJ whole genome shotgun (WGS) entry which is preliminary data.</text>
</comment>
<evidence type="ECO:0008006" key="5">
    <source>
        <dbReference type="Google" id="ProtNLM"/>
    </source>
</evidence>
<dbReference type="Proteomes" id="UP000051295">
    <property type="component" value="Unassembled WGS sequence"/>
</dbReference>
<evidence type="ECO:0000313" key="4">
    <source>
        <dbReference type="Proteomes" id="UP000051295"/>
    </source>
</evidence>
<keyword evidence="2" id="KW-0349">Heme</keyword>
<name>A0A0T5NYK8_9RHOB</name>
<dbReference type="InterPro" id="IPR002397">
    <property type="entry name" value="Cyt_P450_B"/>
</dbReference>
<gene>
    <name evidence="3" type="ORF">XM53_05465</name>
</gene>
<evidence type="ECO:0000313" key="3">
    <source>
        <dbReference type="EMBL" id="KRS13987.1"/>
    </source>
</evidence>
<dbReference type="RefSeq" id="WP_057791056.1">
    <property type="nucleotide sequence ID" value="NZ_LAXJ01000003.1"/>
</dbReference>
<keyword evidence="4" id="KW-1185">Reference proteome</keyword>
<dbReference type="EMBL" id="LAXJ01000003">
    <property type="protein sequence ID" value="KRS13987.1"/>
    <property type="molecule type" value="Genomic_DNA"/>
</dbReference>
<keyword evidence="2" id="KW-0560">Oxidoreductase</keyword>
<keyword evidence="2" id="KW-0503">Monooxygenase</keyword>
<proteinExistence type="inferred from homology"/>
<dbReference type="InterPro" id="IPR001128">
    <property type="entry name" value="Cyt_P450"/>
</dbReference>
<reference evidence="3 4" key="1">
    <citation type="submission" date="2015-04" db="EMBL/GenBank/DDBJ databases">
        <title>The draft genome sequence of Roseovarius sp.R12b.</title>
        <authorList>
            <person name="Li G."/>
            <person name="Lai Q."/>
            <person name="Shao Z."/>
            <person name="Yan P."/>
        </authorList>
    </citation>
    <scope>NUCLEOTIDE SEQUENCE [LARGE SCALE GENOMIC DNA]</scope>
    <source>
        <strain evidence="3 4">R12B</strain>
    </source>
</reference>
<keyword evidence="2" id="KW-0408">Iron</keyword>
<dbReference type="Gene3D" id="1.10.630.10">
    <property type="entry name" value="Cytochrome P450"/>
    <property type="match status" value="1"/>
</dbReference>
<dbReference type="PRINTS" id="PR00359">
    <property type="entry name" value="BP450"/>
</dbReference>
<dbReference type="GO" id="GO:0005506">
    <property type="term" value="F:iron ion binding"/>
    <property type="evidence" value="ECO:0007669"/>
    <property type="project" value="InterPro"/>
</dbReference>
<sequence>MGNLPYLDLKDPGFSTRGPEVVAAREAHWCAETPFGLAVLRYRQVGKILRDRRFRQGSHNWPETVGIEGRFADFWRDSVIGREGDSHQKLRALAVPALSEDYVLSLVPTFDEIARDLCADLREKSACEFQSAFCEPFAGQAITTLLGMEREAWPLVAHNAADLGLAMGIEAPKYQERFNAACETLFQLADQLVVKVRRGEDSESYVARMVAEFDRNGDCTHEELLNTIVISIFGGVDTTRALLGLGLSLFIENPDQWQMLRKDESLIPNAVEEFIRARPTTTWSTREAVEDVEMDGMVIPKGTVLNLLVHASARDPEICEDPSFDITVKRKRHFGFGGGAHHCIGHFVARTDTGCALDALRQTFRTVAYDGAPEWLPDSGNTGALSLPVKYEVA</sequence>
<dbReference type="STRING" id="1641875.XM53_05465"/>
<dbReference type="PATRIC" id="fig|1641875.4.peg.3118"/>
<evidence type="ECO:0000256" key="2">
    <source>
        <dbReference type="RuleBase" id="RU000461"/>
    </source>
</evidence>
<dbReference type="InterPro" id="IPR017972">
    <property type="entry name" value="Cyt_P450_CS"/>
</dbReference>
<dbReference type="PANTHER" id="PTHR46696:SF6">
    <property type="entry name" value="P450, PUTATIVE (EUROFUNG)-RELATED"/>
    <property type="match status" value="1"/>
</dbReference>
<accession>A0A0T5NYK8</accession>